<keyword evidence="13" id="KW-1185">Reference proteome</keyword>
<feature type="transmembrane region" description="Helical" evidence="10">
    <location>
        <begin position="238"/>
        <end position="260"/>
    </location>
</feature>
<keyword evidence="3" id="KW-0813">Transport</keyword>
<comment type="similarity">
    <text evidence="2">Belongs to the SLC41A transporter family.</text>
</comment>
<evidence type="ECO:0000256" key="2">
    <source>
        <dbReference type="ARBA" id="ARBA00009749"/>
    </source>
</evidence>
<keyword evidence="8 10" id="KW-0472">Membrane</keyword>
<dbReference type="PANTHER" id="PTHR16228">
    <property type="entry name" value="DIVALENT CATION TRANSPORTER SOLUTE CARRIER FAMILY 41"/>
    <property type="match status" value="1"/>
</dbReference>
<keyword evidence="6 10" id="KW-1133">Transmembrane helix</keyword>
<feature type="domain" description="SLC41A/MgtE integral membrane" evidence="11">
    <location>
        <begin position="93"/>
        <end position="228"/>
    </location>
</feature>
<dbReference type="AlphaFoldDB" id="A0A016TC31"/>
<feature type="compositionally biased region" description="Basic and acidic residues" evidence="9">
    <location>
        <begin position="19"/>
        <end position="37"/>
    </location>
</feature>
<dbReference type="Proteomes" id="UP000024635">
    <property type="component" value="Unassembled WGS sequence"/>
</dbReference>
<feature type="transmembrane region" description="Helical" evidence="10">
    <location>
        <begin position="176"/>
        <end position="200"/>
    </location>
</feature>
<keyword evidence="7" id="KW-0406">Ion transport</keyword>
<evidence type="ECO:0000256" key="7">
    <source>
        <dbReference type="ARBA" id="ARBA00023065"/>
    </source>
</evidence>
<dbReference type="Pfam" id="PF01769">
    <property type="entry name" value="MgtE"/>
    <property type="match status" value="2"/>
</dbReference>
<feature type="transmembrane region" description="Helical" evidence="10">
    <location>
        <begin position="450"/>
        <end position="477"/>
    </location>
</feature>
<dbReference type="SUPFAM" id="SSF161093">
    <property type="entry name" value="MgtE membrane domain-like"/>
    <property type="match status" value="3"/>
</dbReference>
<gene>
    <name evidence="12" type="primary">Acey_s0117.g655</name>
    <name evidence="12" type="synonym">Acey-ZK1053.6</name>
    <name evidence="12" type="ORF">Y032_0117g655</name>
</gene>
<dbReference type="InterPro" id="IPR036739">
    <property type="entry name" value="SLC41_membr_dom_sf"/>
</dbReference>
<keyword evidence="5" id="KW-0460">Magnesium</keyword>
<evidence type="ECO:0000256" key="6">
    <source>
        <dbReference type="ARBA" id="ARBA00022989"/>
    </source>
</evidence>
<evidence type="ECO:0000313" key="12">
    <source>
        <dbReference type="EMBL" id="EYC00180.1"/>
    </source>
</evidence>
<evidence type="ECO:0000256" key="10">
    <source>
        <dbReference type="SAM" id="Phobius"/>
    </source>
</evidence>
<comment type="caution">
    <text evidence="12">The sequence shown here is derived from an EMBL/GenBank/DDBJ whole genome shotgun (WGS) entry which is preliminary data.</text>
</comment>
<evidence type="ECO:0000313" key="13">
    <source>
        <dbReference type="Proteomes" id="UP000024635"/>
    </source>
</evidence>
<evidence type="ECO:0000256" key="9">
    <source>
        <dbReference type="SAM" id="MobiDB-lite"/>
    </source>
</evidence>
<feature type="domain" description="SLC41A/MgtE integral membrane" evidence="11">
    <location>
        <begin position="446"/>
        <end position="541"/>
    </location>
</feature>
<feature type="transmembrane region" description="Helical" evidence="10">
    <location>
        <begin position="128"/>
        <end position="156"/>
    </location>
</feature>
<dbReference type="GO" id="GO:0008324">
    <property type="term" value="F:monoatomic cation transmembrane transporter activity"/>
    <property type="evidence" value="ECO:0007669"/>
    <property type="project" value="InterPro"/>
</dbReference>
<feature type="region of interest" description="Disordered" evidence="9">
    <location>
        <begin position="17"/>
        <end position="40"/>
    </location>
</feature>
<evidence type="ECO:0000256" key="8">
    <source>
        <dbReference type="ARBA" id="ARBA00023136"/>
    </source>
</evidence>
<keyword evidence="4 10" id="KW-0812">Transmembrane</keyword>
<proteinExistence type="inferred from homology"/>
<dbReference type="InterPro" id="IPR045349">
    <property type="entry name" value="SLC41A1-3"/>
</dbReference>
<sequence>MSTNISGIDIITAATRSGSKSELEKEAIPDGSKRSDASECTSLQDERTKDVFLQTLIPFVIAGLGSICAGLLLNRVQKLPLVCEVPQFIAICPPLQGMKGNLDMTFTSRLSTEAHQGRFRSSGVTKHILMNIALLQAQAVAICLFAALVTFALDILAKKPNEEVPVMNFLFLGSSALFAMCLACMISSLAMVLLVMLSYMLSINPDNVATPLAASFGDLLTIGLLIGVAIVYHPFASISFYIPVSVVVCFVSLVPFWIYVAHHDERAWIAARQQGPTFLLASILSSGAGIIQAHGLKSFPELTVYQPLITGVAGNRASLQSARISSYVNTYKGADKLAPRLNPWTYYTSPDEKDAIRNELRKYGELHTAVDKGRYREANTLANCCTSRASGKSQRNGLPPCLCPAVPLPRCSKYSECPRRGPALVHGRFELTVSAISLTKQIICYSESRAALLILLTSPPYHAFFVSVSHIIAYFALKPLKLSFIFLAGYMCAVFVQIFFLVYVAQIVVYCLYHFRIDPDMHAIPLVTAIGDLVGTALLLSLFYVMSYGDDFVLKSTALSETPTNTTLCSYE</sequence>
<dbReference type="EMBL" id="JARK01001453">
    <property type="protein sequence ID" value="EYC00180.1"/>
    <property type="molecule type" value="Genomic_DNA"/>
</dbReference>
<feature type="transmembrane region" description="Helical" evidence="10">
    <location>
        <begin position="524"/>
        <end position="546"/>
    </location>
</feature>
<feature type="transmembrane region" description="Helical" evidence="10">
    <location>
        <begin position="212"/>
        <end position="232"/>
    </location>
</feature>
<dbReference type="OrthoDB" id="5791097at2759"/>
<dbReference type="Gene3D" id="1.10.357.20">
    <property type="entry name" value="SLC41 divalent cation transporters, integral membrane domain"/>
    <property type="match status" value="2"/>
</dbReference>
<evidence type="ECO:0000256" key="1">
    <source>
        <dbReference type="ARBA" id="ARBA00004141"/>
    </source>
</evidence>
<feature type="transmembrane region" description="Helical" evidence="10">
    <location>
        <begin position="51"/>
        <end position="73"/>
    </location>
</feature>
<accession>A0A016TC31</accession>
<evidence type="ECO:0000256" key="3">
    <source>
        <dbReference type="ARBA" id="ARBA00022448"/>
    </source>
</evidence>
<organism evidence="12 13">
    <name type="scientific">Ancylostoma ceylanicum</name>
    <dbReference type="NCBI Taxonomy" id="53326"/>
    <lineage>
        <taxon>Eukaryota</taxon>
        <taxon>Metazoa</taxon>
        <taxon>Ecdysozoa</taxon>
        <taxon>Nematoda</taxon>
        <taxon>Chromadorea</taxon>
        <taxon>Rhabditida</taxon>
        <taxon>Rhabditina</taxon>
        <taxon>Rhabditomorpha</taxon>
        <taxon>Strongyloidea</taxon>
        <taxon>Ancylostomatidae</taxon>
        <taxon>Ancylostomatinae</taxon>
        <taxon>Ancylostoma</taxon>
    </lineage>
</organism>
<protein>
    <recommendedName>
        <fullName evidence="11">SLC41A/MgtE integral membrane domain-containing protein</fullName>
    </recommendedName>
</protein>
<dbReference type="InterPro" id="IPR006667">
    <property type="entry name" value="SLC41_membr_dom"/>
</dbReference>
<dbReference type="PANTHER" id="PTHR16228:SF24">
    <property type="entry name" value="SLC41A_MGTE INTEGRAL MEMBRANE DOMAIN-CONTAINING PROTEIN"/>
    <property type="match status" value="1"/>
</dbReference>
<reference evidence="13" key="1">
    <citation type="journal article" date="2015" name="Nat. Genet.">
        <title>The genome and transcriptome of the zoonotic hookworm Ancylostoma ceylanicum identify infection-specific gene families.</title>
        <authorList>
            <person name="Schwarz E.M."/>
            <person name="Hu Y."/>
            <person name="Antoshechkin I."/>
            <person name="Miller M.M."/>
            <person name="Sternberg P.W."/>
            <person name="Aroian R.V."/>
        </authorList>
    </citation>
    <scope>NUCLEOTIDE SEQUENCE</scope>
    <source>
        <strain evidence="13">HY135</strain>
    </source>
</reference>
<name>A0A016TC31_9BILA</name>
<dbReference type="FunFam" id="1.10.357.20:FF:000001">
    <property type="entry name" value="Solute carrier family 41 member 2"/>
    <property type="match status" value="1"/>
</dbReference>
<feature type="transmembrane region" description="Helical" evidence="10">
    <location>
        <begin position="483"/>
        <end position="512"/>
    </location>
</feature>
<evidence type="ECO:0000256" key="5">
    <source>
        <dbReference type="ARBA" id="ARBA00022842"/>
    </source>
</evidence>
<evidence type="ECO:0000259" key="11">
    <source>
        <dbReference type="Pfam" id="PF01769"/>
    </source>
</evidence>
<comment type="subcellular location">
    <subcellularLocation>
        <location evidence="1">Membrane</location>
        <topology evidence="1">Multi-pass membrane protein</topology>
    </subcellularLocation>
</comment>
<evidence type="ECO:0000256" key="4">
    <source>
        <dbReference type="ARBA" id="ARBA00022692"/>
    </source>
</evidence>
<dbReference type="GO" id="GO:0005886">
    <property type="term" value="C:plasma membrane"/>
    <property type="evidence" value="ECO:0007669"/>
    <property type="project" value="TreeGrafter"/>
</dbReference>